<dbReference type="HOGENOM" id="CLU_2817322_0_0_1"/>
<evidence type="ECO:0000313" key="1">
    <source>
        <dbReference type="EnsemblPlants" id="KQK95958"/>
    </source>
</evidence>
<keyword evidence="2" id="KW-1185">Reference proteome</keyword>
<dbReference type="AlphaFoldDB" id="K3ZPT5"/>
<accession>K3ZPT5</accession>
<dbReference type="Gramene" id="KQK95958">
    <property type="protein sequence ID" value="KQK95958"/>
    <property type="gene ID" value="SETIT_028615mg"/>
</dbReference>
<reference evidence="1" key="2">
    <citation type="submission" date="2018-08" db="UniProtKB">
        <authorList>
            <consortium name="EnsemblPlants"/>
        </authorList>
    </citation>
    <scope>IDENTIFICATION</scope>
    <source>
        <strain evidence="1">Yugu1</strain>
    </source>
</reference>
<sequence>MRIITGKITIEHYHFHPSTDILKHILLTPEARKYSEMEGIFIQPLFASDCLFFSFRSLSDEMASILC</sequence>
<organism evidence="1 2">
    <name type="scientific">Setaria italica</name>
    <name type="common">Foxtail millet</name>
    <name type="synonym">Panicum italicum</name>
    <dbReference type="NCBI Taxonomy" id="4555"/>
    <lineage>
        <taxon>Eukaryota</taxon>
        <taxon>Viridiplantae</taxon>
        <taxon>Streptophyta</taxon>
        <taxon>Embryophyta</taxon>
        <taxon>Tracheophyta</taxon>
        <taxon>Spermatophyta</taxon>
        <taxon>Magnoliopsida</taxon>
        <taxon>Liliopsida</taxon>
        <taxon>Poales</taxon>
        <taxon>Poaceae</taxon>
        <taxon>PACMAD clade</taxon>
        <taxon>Panicoideae</taxon>
        <taxon>Panicodae</taxon>
        <taxon>Paniceae</taxon>
        <taxon>Cenchrinae</taxon>
        <taxon>Setaria</taxon>
    </lineage>
</organism>
<protein>
    <submittedName>
        <fullName evidence="1">Uncharacterized protein</fullName>
    </submittedName>
</protein>
<dbReference type="InParanoid" id="K3ZPT5"/>
<name>K3ZPT5_SETIT</name>
<evidence type="ECO:0000313" key="2">
    <source>
        <dbReference type="Proteomes" id="UP000004995"/>
    </source>
</evidence>
<dbReference type="EnsemblPlants" id="KQK95958">
    <property type="protein sequence ID" value="KQK95958"/>
    <property type="gene ID" value="SETIT_028615mg"/>
</dbReference>
<proteinExistence type="predicted"/>
<reference evidence="2" key="1">
    <citation type="journal article" date="2012" name="Nat. Biotechnol.">
        <title>Reference genome sequence of the model plant Setaria.</title>
        <authorList>
            <person name="Bennetzen J.L."/>
            <person name="Schmutz J."/>
            <person name="Wang H."/>
            <person name="Percifield R."/>
            <person name="Hawkins J."/>
            <person name="Pontaroli A.C."/>
            <person name="Estep M."/>
            <person name="Feng L."/>
            <person name="Vaughn J.N."/>
            <person name="Grimwood J."/>
            <person name="Jenkins J."/>
            <person name="Barry K."/>
            <person name="Lindquist E."/>
            <person name="Hellsten U."/>
            <person name="Deshpande S."/>
            <person name="Wang X."/>
            <person name="Wu X."/>
            <person name="Mitros T."/>
            <person name="Triplett J."/>
            <person name="Yang X."/>
            <person name="Ye C.Y."/>
            <person name="Mauro-Herrera M."/>
            <person name="Wang L."/>
            <person name="Li P."/>
            <person name="Sharma M."/>
            <person name="Sharma R."/>
            <person name="Ronald P.C."/>
            <person name="Panaud O."/>
            <person name="Kellogg E.A."/>
            <person name="Brutnell T.P."/>
            <person name="Doust A.N."/>
            <person name="Tuskan G.A."/>
            <person name="Rokhsar D."/>
            <person name="Devos K.M."/>
        </authorList>
    </citation>
    <scope>NUCLEOTIDE SEQUENCE [LARGE SCALE GENOMIC DNA]</scope>
    <source>
        <strain evidence="2">cv. Yugu1</strain>
    </source>
</reference>
<dbReference type="EMBL" id="AGNK02005272">
    <property type="status" value="NOT_ANNOTATED_CDS"/>
    <property type="molecule type" value="Genomic_DNA"/>
</dbReference>
<dbReference type="Proteomes" id="UP000004995">
    <property type="component" value="Unassembled WGS sequence"/>
</dbReference>